<gene>
    <name evidence="1" type="ORF">AWC02_13230</name>
</gene>
<dbReference type="Proteomes" id="UP000193465">
    <property type="component" value="Unassembled WGS sequence"/>
</dbReference>
<evidence type="ECO:0000313" key="2">
    <source>
        <dbReference type="Proteomes" id="UP000193465"/>
    </source>
</evidence>
<name>A0A1X1TLS3_9MYCO</name>
<dbReference type="EMBL" id="LQOT01000042">
    <property type="protein sequence ID" value="ORV45525.1"/>
    <property type="molecule type" value="Genomic_DNA"/>
</dbReference>
<comment type="caution">
    <text evidence="1">The sequence shown here is derived from an EMBL/GenBank/DDBJ whole genome shotgun (WGS) entry which is preliminary data.</text>
</comment>
<dbReference type="AlphaFoldDB" id="A0A1X1TLS3"/>
<keyword evidence="2" id="KW-1185">Reference proteome</keyword>
<protein>
    <submittedName>
        <fullName evidence="1">Uncharacterized protein</fullName>
    </submittedName>
</protein>
<dbReference type="STRING" id="188915.AWC02_13230"/>
<evidence type="ECO:0000313" key="1">
    <source>
        <dbReference type="EMBL" id="ORV45525.1"/>
    </source>
</evidence>
<dbReference type="RefSeq" id="WP_085129191.1">
    <property type="nucleotide sequence ID" value="NZ_LQOT01000042.1"/>
</dbReference>
<organism evidence="1 2">
    <name type="scientific">Mycolicibacter engbaekii</name>
    <dbReference type="NCBI Taxonomy" id="188915"/>
    <lineage>
        <taxon>Bacteria</taxon>
        <taxon>Bacillati</taxon>
        <taxon>Actinomycetota</taxon>
        <taxon>Actinomycetes</taxon>
        <taxon>Mycobacteriales</taxon>
        <taxon>Mycobacteriaceae</taxon>
        <taxon>Mycolicibacter</taxon>
    </lineage>
</organism>
<reference evidence="1 2" key="1">
    <citation type="submission" date="2016-01" db="EMBL/GenBank/DDBJ databases">
        <title>The new phylogeny of the genus Mycobacterium.</title>
        <authorList>
            <person name="Tarcisio F."/>
            <person name="Conor M."/>
            <person name="Antonella G."/>
            <person name="Elisabetta G."/>
            <person name="Giulia F.S."/>
            <person name="Sara T."/>
            <person name="Anna F."/>
            <person name="Clotilde B."/>
            <person name="Roberto B."/>
            <person name="Veronica D.S."/>
            <person name="Fabio R."/>
            <person name="Monica P."/>
            <person name="Olivier J."/>
            <person name="Enrico T."/>
            <person name="Nicola S."/>
        </authorList>
    </citation>
    <scope>NUCLEOTIDE SEQUENCE [LARGE SCALE GENOMIC DNA]</scope>
    <source>
        <strain evidence="1 2">ATCC 27353</strain>
    </source>
</reference>
<accession>A0A1X1TLS3</accession>
<proteinExistence type="predicted"/>
<sequence length="162" mass="17730">MKMLFLQGFPLIAGAEVVALMTHRHQFVLWAAALAAALLMGGARRRLIEGGSPAEAPPTAIDEPGEALRRWRSGTEARIRWAESTRADWDRRWRPILARRFEISSGQGRLKDPVAFAATGGLLFGAQLWPWVDPSNVAPRADAGPGPGRAVLEEILCRLEQG</sequence>